<reference evidence="4 5" key="1">
    <citation type="submission" date="2023-04" db="EMBL/GenBank/DDBJ databases">
        <title>Marinobulbifer ophiurae gen. nov., sp. Nov., isolate from tissue of brittle star Ophioplocus japonicus.</title>
        <authorList>
            <person name="Kawano K."/>
            <person name="Sawayama S."/>
            <person name="Nakagawa S."/>
        </authorList>
    </citation>
    <scope>NUCLEOTIDE SEQUENCE [LARGE SCALE GENOMIC DNA]</scope>
    <source>
        <strain evidence="4 5">NKW57</strain>
    </source>
</reference>
<dbReference type="EMBL" id="BSYJ01000004">
    <property type="protein sequence ID" value="GMG88008.1"/>
    <property type="molecule type" value="Genomic_DNA"/>
</dbReference>
<dbReference type="InterPro" id="IPR051685">
    <property type="entry name" value="Ycf3/AcsC/BcsC/TPR_MFPF"/>
</dbReference>
<dbReference type="Gene3D" id="1.25.40.10">
    <property type="entry name" value="Tetratricopeptide repeat domain"/>
    <property type="match status" value="3"/>
</dbReference>
<evidence type="ECO:0000256" key="2">
    <source>
        <dbReference type="ARBA" id="ARBA00022803"/>
    </source>
</evidence>
<dbReference type="Proteomes" id="UP001224392">
    <property type="component" value="Unassembled WGS sequence"/>
</dbReference>
<dbReference type="PROSITE" id="PS50005">
    <property type="entry name" value="TPR"/>
    <property type="match status" value="2"/>
</dbReference>
<evidence type="ECO:0000313" key="5">
    <source>
        <dbReference type="Proteomes" id="UP001224392"/>
    </source>
</evidence>
<dbReference type="Pfam" id="PF13432">
    <property type="entry name" value="TPR_16"/>
    <property type="match status" value="1"/>
</dbReference>
<accession>A0ABQ6M101</accession>
<keyword evidence="2 3" id="KW-0802">TPR repeat</keyword>
<dbReference type="Pfam" id="PF13181">
    <property type="entry name" value="TPR_8"/>
    <property type="match status" value="1"/>
</dbReference>
<evidence type="ECO:0000256" key="3">
    <source>
        <dbReference type="PROSITE-ProRule" id="PRU00339"/>
    </source>
</evidence>
<dbReference type="PANTHER" id="PTHR44943:SF8">
    <property type="entry name" value="TPR REPEAT-CONTAINING PROTEIN MJ0263"/>
    <property type="match status" value="1"/>
</dbReference>
<dbReference type="SUPFAM" id="SSF48452">
    <property type="entry name" value="TPR-like"/>
    <property type="match status" value="2"/>
</dbReference>
<evidence type="ECO:0000256" key="1">
    <source>
        <dbReference type="ARBA" id="ARBA00022737"/>
    </source>
</evidence>
<sequence>MFIKKYGLILWLLLAQVFLASNISAGESSPSAKMPITTASKEARALYLEGRQLQENLNEEKAAEKFQQAIAKDKNFALAHAALASRITGANEALGHIAKAKALAGKVSKGEQLWIQAISQRFNGSPGGSIKSLNELAKMYPQDKRVTFALGNAMQWGGADKEEALAVYKKVIAQHPEYAPVYNSIGYLYVDLKLPELAEEAFKKYTQLIPENPNPYDSYAEFKLSQGDYRAAIELFKKALEKDPGFIISARGIASAHDYLGEHKEAQEYLDQAIARTSGYVDQKVLKEAKVVSLVNEGDYKGALGIAESILADAEKSRQTLEVADAHFLIGRLHLENKQYAKAKAWSAKAVKLVDSAQVPEQQSALIHLRAKFMNAWVAIDQGNDLAVARKMVADYRDAASGFPGNKYMEMGAREMDGVIAIKDGDYKSALAALSKADKDNAYVLYWTAVAQRGVGNEKAAGEYFARSRMKQGINNLDQAFVHNRELMAVAAQEL</sequence>
<keyword evidence="1" id="KW-0677">Repeat</keyword>
<name>A0ABQ6M101_9GAMM</name>
<organism evidence="4 5">
    <name type="scientific">Biformimicrobium ophioploci</name>
    <dbReference type="NCBI Taxonomy" id="3036711"/>
    <lineage>
        <taxon>Bacteria</taxon>
        <taxon>Pseudomonadati</taxon>
        <taxon>Pseudomonadota</taxon>
        <taxon>Gammaproteobacteria</taxon>
        <taxon>Cellvibrionales</taxon>
        <taxon>Microbulbiferaceae</taxon>
        <taxon>Biformimicrobium</taxon>
    </lineage>
</organism>
<feature type="repeat" description="TPR" evidence="3">
    <location>
        <begin position="213"/>
        <end position="246"/>
    </location>
</feature>
<evidence type="ECO:0008006" key="6">
    <source>
        <dbReference type="Google" id="ProtNLM"/>
    </source>
</evidence>
<comment type="caution">
    <text evidence="4">The sequence shown here is derived from an EMBL/GenBank/DDBJ whole genome shotgun (WGS) entry which is preliminary data.</text>
</comment>
<evidence type="ECO:0000313" key="4">
    <source>
        <dbReference type="EMBL" id="GMG88008.1"/>
    </source>
</evidence>
<feature type="repeat" description="TPR" evidence="3">
    <location>
        <begin position="179"/>
        <end position="212"/>
    </location>
</feature>
<gene>
    <name evidence="4" type="ORF">MNKW57_23290</name>
</gene>
<dbReference type="Pfam" id="PF13174">
    <property type="entry name" value="TPR_6"/>
    <property type="match status" value="1"/>
</dbReference>
<protein>
    <recommendedName>
        <fullName evidence="6">Tetratricopeptide repeat protein</fullName>
    </recommendedName>
</protein>
<dbReference type="PANTHER" id="PTHR44943">
    <property type="entry name" value="CELLULOSE SYNTHASE OPERON PROTEIN C"/>
    <property type="match status" value="1"/>
</dbReference>
<dbReference type="InterPro" id="IPR019734">
    <property type="entry name" value="TPR_rpt"/>
</dbReference>
<proteinExistence type="predicted"/>
<dbReference type="RefSeq" id="WP_285764616.1">
    <property type="nucleotide sequence ID" value="NZ_BSYJ01000004.1"/>
</dbReference>
<dbReference type="InterPro" id="IPR011990">
    <property type="entry name" value="TPR-like_helical_dom_sf"/>
</dbReference>
<dbReference type="SMART" id="SM00028">
    <property type="entry name" value="TPR"/>
    <property type="match status" value="5"/>
</dbReference>
<keyword evidence="5" id="KW-1185">Reference proteome</keyword>
<dbReference type="Pfam" id="PF14559">
    <property type="entry name" value="TPR_19"/>
    <property type="match status" value="1"/>
</dbReference>